<dbReference type="CDD" id="cd06223">
    <property type="entry name" value="PRTases_typeI"/>
    <property type="match status" value="1"/>
</dbReference>
<dbReference type="FunFam" id="3.40.50.2020:FF:000014">
    <property type="entry name" value="Ribose-phosphate pyrophosphokinase 1"/>
    <property type="match status" value="1"/>
</dbReference>
<dbReference type="OrthoDB" id="324294at2"/>
<evidence type="ECO:0000256" key="4">
    <source>
        <dbReference type="ARBA" id="ARBA00022741"/>
    </source>
</evidence>
<accession>A0A059FI04</accession>
<reference evidence="11 12" key="1">
    <citation type="journal article" date="2014" name="Antonie Van Leeuwenhoek">
        <title>Hyphomonas beringensis sp. nov. and Hyphomonas chukchiensis sp. nov., isolated from surface seawater of the Bering Sea and Chukchi Sea.</title>
        <authorList>
            <person name="Li C."/>
            <person name="Lai Q."/>
            <person name="Li G."/>
            <person name="Dong C."/>
            <person name="Wang J."/>
            <person name="Liao Y."/>
            <person name="Shao Z."/>
        </authorList>
    </citation>
    <scope>NUCLEOTIDE SEQUENCE [LARGE SCALE GENOMIC DNA]</scope>
    <source>
        <strain evidence="11 12">VP2</strain>
    </source>
</reference>
<dbReference type="PANTHER" id="PTHR10210">
    <property type="entry name" value="RIBOSE-PHOSPHATE DIPHOSPHOKINASE FAMILY MEMBER"/>
    <property type="match status" value="1"/>
</dbReference>
<dbReference type="eggNOG" id="COG0462">
    <property type="taxonomic scope" value="Bacteria"/>
</dbReference>
<dbReference type="InterPro" id="IPR000836">
    <property type="entry name" value="PRTase_dom"/>
</dbReference>
<dbReference type="RefSeq" id="WP_035578347.1">
    <property type="nucleotide sequence ID" value="NZ_ARYJ01000002.1"/>
</dbReference>
<dbReference type="NCBIfam" id="NF005537">
    <property type="entry name" value="PRK07199.1"/>
    <property type="match status" value="1"/>
</dbReference>
<evidence type="ECO:0000313" key="11">
    <source>
        <dbReference type="EMBL" id="KCZ90285.1"/>
    </source>
</evidence>
<evidence type="ECO:0000256" key="3">
    <source>
        <dbReference type="ARBA" id="ARBA00022727"/>
    </source>
</evidence>
<dbReference type="STRING" id="1280952.HJA_03621"/>
<comment type="caution">
    <text evidence="11">The sequence shown here is derived from an EMBL/GenBank/DDBJ whole genome shotgun (WGS) entry which is preliminary data.</text>
</comment>
<dbReference type="GO" id="GO:0006164">
    <property type="term" value="P:purine nucleotide biosynthetic process"/>
    <property type="evidence" value="ECO:0007669"/>
    <property type="project" value="TreeGrafter"/>
</dbReference>
<dbReference type="PATRIC" id="fig|1280952.3.peg.722"/>
<keyword evidence="6" id="KW-0067">ATP-binding</keyword>
<dbReference type="SUPFAM" id="SSF53271">
    <property type="entry name" value="PRTase-like"/>
    <property type="match status" value="2"/>
</dbReference>
<name>A0A059FI04_9PROT</name>
<protein>
    <recommendedName>
        <fullName evidence="1">ribose-phosphate diphosphokinase</fullName>
        <ecNumber evidence="1">2.7.6.1</ecNumber>
    </recommendedName>
</protein>
<dbReference type="Proteomes" id="UP000024816">
    <property type="component" value="Unassembled WGS sequence"/>
</dbReference>
<organism evidence="11 12">
    <name type="scientific">Hyphomonas jannaschiana VP2</name>
    <dbReference type="NCBI Taxonomy" id="1280952"/>
    <lineage>
        <taxon>Bacteria</taxon>
        <taxon>Pseudomonadati</taxon>
        <taxon>Pseudomonadota</taxon>
        <taxon>Alphaproteobacteria</taxon>
        <taxon>Hyphomonadales</taxon>
        <taxon>Hyphomonadaceae</taxon>
        <taxon>Hyphomonas</taxon>
    </lineage>
</organism>
<dbReference type="GO" id="GO:0004749">
    <property type="term" value="F:ribose phosphate diphosphokinase activity"/>
    <property type="evidence" value="ECO:0007669"/>
    <property type="project" value="UniProtKB-EC"/>
</dbReference>
<dbReference type="Pfam" id="PF13793">
    <property type="entry name" value="Pribosyltran_N"/>
    <property type="match status" value="1"/>
</dbReference>
<proteinExistence type="inferred from homology"/>
<dbReference type="InterPro" id="IPR029099">
    <property type="entry name" value="Pribosyltran_N"/>
</dbReference>
<dbReference type="SMART" id="SM01400">
    <property type="entry name" value="Pribosyltran_N"/>
    <property type="match status" value="1"/>
</dbReference>
<evidence type="ECO:0000259" key="10">
    <source>
        <dbReference type="Pfam" id="PF13793"/>
    </source>
</evidence>
<evidence type="ECO:0000256" key="8">
    <source>
        <dbReference type="RuleBase" id="RU004324"/>
    </source>
</evidence>
<dbReference type="AlphaFoldDB" id="A0A059FI04"/>
<dbReference type="GO" id="GO:0016301">
    <property type="term" value="F:kinase activity"/>
    <property type="evidence" value="ECO:0007669"/>
    <property type="project" value="UniProtKB-KW"/>
</dbReference>
<dbReference type="EC" id="2.7.6.1" evidence="1"/>
<sequence>MTLYIPLPGNTAMASELARLTGGELGTLAVRRFPDEETYVRIETDVRGKHVDLVCTLARPDPQLTGLLFAAATARELGAESVGLIAPYLAYMRQDRRFSEGESVSARHFARMLSSVFDRLVTVDPHLHRIHDLGEIFPIATRVVHAAPALADWIWQNVENPLVIGPDSESEQWVSDVASRAGAPYLVLSKTRHGDRDVEIAAPGLADWAGRQPVLIDDIVSSGRTMIEAARHFQSAGFPKPVCVVVHAIFADQSYATLQTVASRIVSTNSVRHPSAEISIAPLLVEAGKANAGAFGSH</sequence>
<comment type="similarity">
    <text evidence="8">Belongs to the ribose-phosphate pyrophosphokinase family.</text>
</comment>
<evidence type="ECO:0000256" key="5">
    <source>
        <dbReference type="ARBA" id="ARBA00022777"/>
    </source>
</evidence>
<dbReference type="GO" id="GO:0000287">
    <property type="term" value="F:magnesium ion binding"/>
    <property type="evidence" value="ECO:0007669"/>
    <property type="project" value="InterPro"/>
</dbReference>
<evidence type="ECO:0000256" key="2">
    <source>
        <dbReference type="ARBA" id="ARBA00022679"/>
    </source>
</evidence>
<dbReference type="InterPro" id="IPR005946">
    <property type="entry name" value="Rib-P_diPkinase"/>
</dbReference>
<keyword evidence="3 8" id="KW-0545">Nucleotide biosynthesis</keyword>
<evidence type="ECO:0000313" key="12">
    <source>
        <dbReference type="Proteomes" id="UP000024816"/>
    </source>
</evidence>
<keyword evidence="12" id="KW-1185">Reference proteome</keyword>
<gene>
    <name evidence="11" type="ORF">HJA_03621</name>
</gene>
<dbReference type="Gene3D" id="3.40.50.2020">
    <property type="match status" value="2"/>
</dbReference>
<dbReference type="EMBL" id="ARYJ01000002">
    <property type="protein sequence ID" value="KCZ90285.1"/>
    <property type="molecule type" value="Genomic_DNA"/>
</dbReference>
<comment type="catalytic activity">
    <reaction evidence="7">
        <text>D-ribose 5-phosphate + ATP = 5-phospho-alpha-D-ribose 1-diphosphate + AMP + H(+)</text>
        <dbReference type="Rhea" id="RHEA:15609"/>
        <dbReference type="ChEBI" id="CHEBI:15378"/>
        <dbReference type="ChEBI" id="CHEBI:30616"/>
        <dbReference type="ChEBI" id="CHEBI:58017"/>
        <dbReference type="ChEBI" id="CHEBI:78346"/>
        <dbReference type="ChEBI" id="CHEBI:456215"/>
        <dbReference type="EC" id="2.7.6.1"/>
    </reaction>
</comment>
<dbReference type="PANTHER" id="PTHR10210:SF32">
    <property type="entry name" value="RIBOSE-PHOSPHATE PYROPHOSPHOKINASE 2"/>
    <property type="match status" value="1"/>
</dbReference>
<dbReference type="GO" id="GO:0006015">
    <property type="term" value="P:5-phosphoribose 1-diphosphate biosynthetic process"/>
    <property type="evidence" value="ECO:0007669"/>
    <property type="project" value="TreeGrafter"/>
</dbReference>
<dbReference type="GO" id="GO:0002189">
    <property type="term" value="C:ribose phosphate diphosphokinase complex"/>
    <property type="evidence" value="ECO:0007669"/>
    <property type="project" value="TreeGrafter"/>
</dbReference>
<dbReference type="NCBIfam" id="TIGR01251">
    <property type="entry name" value="ribP_PPkin"/>
    <property type="match status" value="1"/>
</dbReference>
<keyword evidence="4" id="KW-0547">Nucleotide-binding</keyword>
<dbReference type="Pfam" id="PF00156">
    <property type="entry name" value="Pribosyltran"/>
    <property type="match status" value="1"/>
</dbReference>
<evidence type="ECO:0000256" key="6">
    <source>
        <dbReference type="ARBA" id="ARBA00022840"/>
    </source>
</evidence>
<evidence type="ECO:0000259" key="9">
    <source>
        <dbReference type="Pfam" id="PF00156"/>
    </source>
</evidence>
<dbReference type="InterPro" id="IPR029057">
    <property type="entry name" value="PRTase-like"/>
</dbReference>
<dbReference type="GO" id="GO:0005524">
    <property type="term" value="F:ATP binding"/>
    <property type="evidence" value="ECO:0007669"/>
    <property type="project" value="UniProtKB-KW"/>
</dbReference>
<evidence type="ECO:0000256" key="7">
    <source>
        <dbReference type="ARBA" id="ARBA00049535"/>
    </source>
</evidence>
<feature type="domain" description="Ribose-phosphate pyrophosphokinase N-terminal" evidence="10">
    <location>
        <begin position="9"/>
        <end position="115"/>
    </location>
</feature>
<dbReference type="GO" id="GO:0005737">
    <property type="term" value="C:cytoplasm"/>
    <property type="evidence" value="ECO:0007669"/>
    <property type="project" value="TreeGrafter"/>
</dbReference>
<evidence type="ECO:0000256" key="1">
    <source>
        <dbReference type="ARBA" id="ARBA00013247"/>
    </source>
</evidence>
<keyword evidence="2 11" id="KW-0808">Transferase</keyword>
<keyword evidence="5" id="KW-0418">Kinase</keyword>
<feature type="domain" description="Phosphoribosyltransferase" evidence="9">
    <location>
        <begin position="149"/>
        <end position="246"/>
    </location>
</feature>